<dbReference type="EMBL" id="JAJAPX010000004">
    <property type="protein sequence ID" value="MCB4808816.1"/>
    <property type="molecule type" value="Genomic_DNA"/>
</dbReference>
<comment type="caution">
    <text evidence="1">The sequence shown here is derived from an EMBL/GenBank/DDBJ whole genome shotgun (WGS) entry which is preliminary data.</text>
</comment>
<name>A0A9X1I9Y6_9FLAO</name>
<dbReference type="AlphaFoldDB" id="A0A9X1I9Y6"/>
<dbReference type="RefSeq" id="WP_226696212.1">
    <property type="nucleotide sequence ID" value="NZ_JAJAPX010000004.1"/>
</dbReference>
<keyword evidence="2" id="KW-1185">Reference proteome</keyword>
<protein>
    <submittedName>
        <fullName evidence="1">Uncharacterized protein</fullName>
    </submittedName>
</protein>
<sequence length="101" mass="11628">MEDKITKTLNAVDKIKPVNVSPFFKDRTMQKLFAEKELVKENTIWSWFTPKLQLATLVLVITVNVWAFSKITSDSLYQNNVNELAETLGLNSNTQNSFFNQ</sequence>
<proteinExistence type="predicted"/>
<organism evidence="1 2">
    <name type="scientific">Neotamlana sargassicola</name>
    <dbReference type="NCBI Taxonomy" id="2883125"/>
    <lineage>
        <taxon>Bacteria</taxon>
        <taxon>Pseudomonadati</taxon>
        <taxon>Bacteroidota</taxon>
        <taxon>Flavobacteriia</taxon>
        <taxon>Flavobacteriales</taxon>
        <taxon>Flavobacteriaceae</taxon>
        <taxon>Neotamlana</taxon>
    </lineage>
</organism>
<reference evidence="1" key="1">
    <citation type="submission" date="2021-10" db="EMBL/GenBank/DDBJ databases">
        <title>Tamlana sargassums sp. nov., and Tamlana laminarinivorans sp. nov., two new bacteria isolated from the brown alga.</title>
        <authorList>
            <person name="Li J."/>
        </authorList>
    </citation>
    <scope>NUCLEOTIDE SEQUENCE</scope>
    <source>
        <strain evidence="1">62-3</strain>
    </source>
</reference>
<evidence type="ECO:0000313" key="2">
    <source>
        <dbReference type="Proteomes" id="UP001139286"/>
    </source>
</evidence>
<evidence type="ECO:0000313" key="1">
    <source>
        <dbReference type="EMBL" id="MCB4808816.1"/>
    </source>
</evidence>
<gene>
    <name evidence="1" type="ORF">LG651_11185</name>
</gene>
<accession>A0A9X1I9Y6</accession>
<dbReference type="Proteomes" id="UP001139286">
    <property type="component" value="Unassembled WGS sequence"/>
</dbReference>